<evidence type="ECO:0000256" key="1">
    <source>
        <dbReference type="PROSITE-ProRule" id="PRU00703"/>
    </source>
</evidence>
<dbReference type="SUPFAM" id="SSF54631">
    <property type="entry name" value="CBS-domain pair"/>
    <property type="match status" value="1"/>
</dbReference>
<name>A0A521CJ39_SACCC</name>
<organism evidence="3 4">
    <name type="scientific">Saccharicrinis carchari</name>
    <dbReference type="NCBI Taxonomy" id="1168039"/>
    <lineage>
        <taxon>Bacteria</taxon>
        <taxon>Pseudomonadati</taxon>
        <taxon>Bacteroidota</taxon>
        <taxon>Bacteroidia</taxon>
        <taxon>Marinilabiliales</taxon>
        <taxon>Marinilabiliaceae</taxon>
        <taxon>Saccharicrinis</taxon>
    </lineage>
</organism>
<dbReference type="RefSeq" id="WP_142532909.1">
    <property type="nucleotide sequence ID" value="NZ_FXTB01000003.1"/>
</dbReference>
<dbReference type="PROSITE" id="PS51371">
    <property type="entry name" value="CBS"/>
    <property type="match status" value="1"/>
</dbReference>
<keyword evidence="1" id="KW-0129">CBS domain</keyword>
<evidence type="ECO:0000313" key="3">
    <source>
        <dbReference type="EMBL" id="SMO59477.1"/>
    </source>
</evidence>
<accession>A0A521CJ39</accession>
<dbReference type="SMART" id="SM00116">
    <property type="entry name" value="CBS"/>
    <property type="match status" value="2"/>
</dbReference>
<dbReference type="CDD" id="cd17783">
    <property type="entry name" value="CBS_pair_bac"/>
    <property type="match status" value="1"/>
</dbReference>
<dbReference type="InterPro" id="IPR046342">
    <property type="entry name" value="CBS_dom_sf"/>
</dbReference>
<protein>
    <submittedName>
        <fullName evidence="3">CBS domain-containing protein</fullName>
    </submittedName>
</protein>
<reference evidence="3 4" key="1">
    <citation type="submission" date="2017-05" db="EMBL/GenBank/DDBJ databases">
        <authorList>
            <person name="Varghese N."/>
            <person name="Submissions S."/>
        </authorList>
    </citation>
    <scope>NUCLEOTIDE SEQUENCE [LARGE SCALE GENOMIC DNA]</scope>
    <source>
        <strain evidence="3 4">DSM 27040</strain>
    </source>
</reference>
<dbReference type="Proteomes" id="UP000319040">
    <property type="component" value="Unassembled WGS sequence"/>
</dbReference>
<dbReference type="Pfam" id="PF00571">
    <property type="entry name" value="CBS"/>
    <property type="match status" value="2"/>
</dbReference>
<sequence>MIAKDLISETVPALRTSNTGSEALNWMEAFRVSHLPIVNNNSFLGLVSDTDIYDLNAPEEPLGNHQLSLMSPYVYYNQHIYSIIELASRLKLSVVPVLKENKEYLGLITQTDLLKNFAELIAAHTPGGIVEIEVPSYDYSISAITRIIEDSDTKVLSFYVSQHENSNMLNITIKLNREDITPVLRAFDRYEYNVTASYSEYSAVDEVVKKNYDALIRYLNI</sequence>
<dbReference type="OrthoDB" id="1523762at2"/>
<feature type="domain" description="CBS" evidence="2">
    <location>
        <begin position="7"/>
        <end position="62"/>
    </location>
</feature>
<dbReference type="Gene3D" id="3.10.580.10">
    <property type="entry name" value="CBS-domain"/>
    <property type="match status" value="1"/>
</dbReference>
<dbReference type="EMBL" id="FXTB01000003">
    <property type="protein sequence ID" value="SMO59477.1"/>
    <property type="molecule type" value="Genomic_DNA"/>
</dbReference>
<dbReference type="AlphaFoldDB" id="A0A521CJ39"/>
<gene>
    <name evidence="3" type="ORF">SAMN06265379_103199</name>
</gene>
<evidence type="ECO:0000313" key="4">
    <source>
        <dbReference type="Proteomes" id="UP000319040"/>
    </source>
</evidence>
<evidence type="ECO:0000259" key="2">
    <source>
        <dbReference type="PROSITE" id="PS51371"/>
    </source>
</evidence>
<dbReference type="InterPro" id="IPR000644">
    <property type="entry name" value="CBS_dom"/>
</dbReference>
<keyword evidence="4" id="KW-1185">Reference proteome</keyword>
<proteinExistence type="predicted"/>